<reference evidence="4" key="1">
    <citation type="submission" date="2023-07" db="EMBL/GenBank/DDBJ databases">
        <authorList>
            <person name="Kim M.K."/>
        </authorList>
    </citation>
    <scope>NUCLEOTIDE SEQUENCE</scope>
    <source>
        <strain evidence="4">CA1-15</strain>
    </source>
</reference>
<dbReference type="PANTHER" id="PTHR48111:SF76">
    <property type="entry name" value="TWO-COMPONENT RESPONSE REGULATOR"/>
    <property type="match status" value="1"/>
</dbReference>
<sequence>VQAAAGSALIAARLAALLRRCGEPAALHVGPLAINRVEHVATREGRPLALLPREYALLLYLACHAGAVVSRDALRSEVWKLRYDPGTNVIAAHVSRLRAKLDRGFGKPMLLTEKGVGYRLAAP</sequence>
<organism evidence="4 5">
    <name type="scientific">Sphingomonas immobilis</name>
    <dbReference type="NCBI Taxonomy" id="3063997"/>
    <lineage>
        <taxon>Bacteria</taxon>
        <taxon>Pseudomonadati</taxon>
        <taxon>Pseudomonadota</taxon>
        <taxon>Alphaproteobacteria</taxon>
        <taxon>Sphingomonadales</taxon>
        <taxon>Sphingomonadaceae</taxon>
        <taxon>Sphingomonas</taxon>
    </lineage>
</organism>
<dbReference type="Pfam" id="PF00486">
    <property type="entry name" value="Trans_reg_C"/>
    <property type="match status" value="1"/>
</dbReference>
<proteinExistence type="predicted"/>
<dbReference type="PANTHER" id="PTHR48111">
    <property type="entry name" value="REGULATOR OF RPOS"/>
    <property type="match status" value="1"/>
</dbReference>
<feature type="non-terminal residue" evidence="4">
    <location>
        <position position="1"/>
    </location>
</feature>
<dbReference type="RefSeq" id="WP_304561943.1">
    <property type="nucleotide sequence ID" value="NZ_JAUQSZ010000009.1"/>
</dbReference>
<evidence type="ECO:0000256" key="2">
    <source>
        <dbReference type="PROSITE-ProRule" id="PRU01091"/>
    </source>
</evidence>
<evidence type="ECO:0000313" key="5">
    <source>
        <dbReference type="Proteomes" id="UP001176468"/>
    </source>
</evidence>
<dbReference type="InterPro" id="IPR036388">
    <property type="entry name" value="WH-like_DNA-bd_sf"/>
</dbReference>
<dbReference type="Proteomes" id="UP001176468">
    <property type="component" value="Unassembled WGS sequence"/>
</dbReference>
<comment type="caution">
    <text evidence="4">The sequence shown here is derived from an EMBL/GenBank/DDBJ whole genome shotgun (WGS) entry which is preliminary data.</text>
</comment>
<dbReference type="InterPro" id="IPR039420">
    <property type="entry name" value="WalR-like"/>
</dbReference>
<accession>A0ABT9A0Y3</accession>
<gene>
    <name evidence="4" type="ORF">Q5H94_14240</name>
</gene>
<dbReference type="InterPro" id="IPR001867">
    <property type="entry name" value="OmpR/PhoB-type_DNA-bd"/>
</dbReference>
<dbReference type="Gene3D" id="1.10.10.10">
    <property type="entry name" value="Winged helix-like DNA-binding domain superfamily/Winged helix DNA-binding domain"/>
    <property type="match status" value="1"/>
</dbReference>
<evidence type="ECO:0000256" key="1">
    <source>
        <dbReference type="ARBA" id="ARBA00023125"/>
    </source>
</evidence>
<keyword evidence="5" id="KW-1185">Reference proteome</keyword>
<keyword evidence="1 2" id="KW-0238">DNA-binding</keyword>
<feature type="domain" description="OmpR/PhoB-type" evidence="3">
    <location>
        <begin position="24"/>
        <end position="122"/>
    </location>
</feature>
<feature type="DNA-binding region" description="OmpR/PhoB-type" evidence="2">
    <location>
        <begin position="24"/>
        <end position="122"/>
    </location>
</feature>
<name>A0ABT9A0Y3_9SPHN</name>
<dbReference type="EMBL" id="JAUQSZ010000009">
    <property type="protein sequence ID" value="MDO7843492.1"/>
    <property type="molecule type" value="Genomic_DNA"/>
</dbReference>
<dbReference type="CDD" id="cd00383">
    <property type="entry name" value="trans_reg_C"/>
    <property type="match status" value="1"/>
</dbReference>
<dbReference type="SUPFAM" id="SSF46894">
    <property type="entry name" value="C-terminal effector domain of the bipartite response regulators"/>
    <property type="match status" value="1"/>
</dbReference>
<protein>
    <submittedName>
        <fullName evidence="4">Winged helix-turn-helix domain-containing protein</fullName>
    </submittedName>
</protein>
<evidence type="ECO:0000313" key="4">
    <source>
        <dbReference type="EMBL" id="MDO7843492.1"/>
    </source>
</evidence>
<dbReference type="InterPro" id="IPR016032">
    <property type="entry name" value="Sig_transdc_resp-reg_C-effctor"/>
</dbReference>
<evidence type="ECO:0000259" key="3">
    <source>
        <dbReference type="PROSITE" id="PS51755"/>
    </source>
</evidence>
<dbReference type="PROSITE" id="PS51755">
    <property type="entry name" value="OMPR_PHOB"/>
    <property type="match status" value="1"/>
</dbReference>
<dbReference type="SMART" id="SM00862">
    <property type="entry name" value="Trans_reg_C"/>
    <property type="match status" value="1"/>
</dbReference>